<dbReference type="EMBL" id="JAWDGP010002890">
    <property type="protein sequence ID" value="KAK3778973.1"/>
    <property type="molecule type" value="Genomic_DNA"/>
</dbReference>
<accession>A0AAE1A0C4</accession>
<comment type="caution">
    <text evidence="2">The sequence shown here is derived from an EMBL/GenBank/DDBJ whole genome shotgun (WGS) entry which is preliminary data.</text>
</comment>
<protein>
    <submittedName>
        <fullName evidence="2">Uncharacterized protein</fullName>
    </submittedName>
</protein>
<feature type="compositionally biased region" description="Polar residues" evidence="1">
    <location>
        <begin position="72"/>
        <end position="82"/>
    </location>
</feature>
<feature type="region of interest" description="Disordered" evidence="1">
    <location>
        <begin position="1"/>
        <end position="34"/>
    </location>
</feature>
<reference evidence="2" key="1">
    <citation type="journal article" date="2023" name="G3 (Bethesda)">
        <title>A reference genome for the long-term kleptoplast-retaining sea slug Elysia crispata morphotype clarki.</title>
        <authorList>
            <person name="Eastman K.E."/>
            <person name="Pendleton A.L."/>
            <person name="Shaikh M.A."/>
            <person name="Suttiyut T."/>
            <person name="Ogas R."/>
            <person name="Tomko P."/>
            <person name="Gavelis G."/>
            <person name="Widhalm J.R."/>
            <person name="Wisecaver J.H."/>
        </authorList>
    </citation>
    <scope>NUCLEOTIDE SEQUENCE</scope>
    <source>
        <strain evidence="2">ECLA1</strain>
    </source>
</reference>
<sequence>MARSYRRPGEERSGRSDTSADARGHCGPEQGSRAGGLTYAHLRTVCDRRVNGITESGQTLPVLTVLEPRRPTAQTPMSNNAPVQPGDKPGGKNGGGTRLNESACPKFHLGQWPQAVHSLANRTLGHGDMGRRHSWIRARGLSIYYSDTDRDRTCLHEARGSRDGISGHVTGTPVKEGVSRVESPRPQREPKITSGENSPTTSSVEVQSKRNPAELKSSSGESMSSLTITVKYKALLRSTSGSGAVQPRGWHSTKDLQVTPISWSASRDYL</sequence>
<gene>
    <name evidence="2" type="ORF">RRG08_034234</name>
</gene>
<dbReference type="Proteomes" id="UP001283361">
    <property type="component" value="Unassembled WGS sequence"/>
</dbReference>
<proteinExistence type="predicted"/>
<keyword evidence="3" id="KW-1185">Reference proteome</keyword>
<feature type="region of interest" description="Disordered" evidence="1">
    <location>
        <begin position="157"/>
        <end position="222"/>
    </location>
</feature>
<dbReference type="AlphaFoldDB" id="A0AAE1A0C4"/>
<feature type="region of interest" description="Disordered" evidence="1">
    <location>
        <begin position="70"/>
        <end position="99"/>
    </location>
</feature>
<organism evidence="2 3">
    <name type="scientific">Elysia crispata</name>
    <name type="common">lettuce slug</name>
    <dbReference type="NCBI Taxonomy" id="231223"/>
    <lineage>
        <taxon>Eukaryota</taxon>
        <taxon>Metazoa</taxon>
        <taxon>Spiralia</taxon>
        <taxon>Lophotrochozoa</taxon>
        <taxon>Mollusca</taxon>
        <taxon>Gastropoda</taxon>
        <taxon>Heterobranchia</taxon>
        <taxon>Euthyneura</taxon>
        <taxon>Panpulmonata</taxon>
        <taxon>Sacoglossa</taxon>
        <taxon>Placobranchoidea</taxon>
        <taxon>Plakobranchidae</taxon>
        <taxon>Elysia</taxon>
    </lineage>
</organism>
<evidence type="ECO:0000313" key="2">
    <source>
        <dbReference type="EMBL" id="KAK3778973.1"/>
    </source>
</evidence>
<evidence type="ECO:0000313" key="3">
    <source>
        <dbReference type="Proteomes" id="UP001283361"/>
    </source>
</evidence>
<name>A0AAE1A0C4_9GAST</name>
<feature type="compositionally biased region" description="Basic and acidic residues" evidence="1">
    <location>
        <begin position="7"/>
        <end position="26"/>
    </location>
</feature>
<feature type="compositionally biased region" description="Basic and acidic residues" evidence="1">
    <location>
        <begin position="177"/>
        <end position="191"/>
    </location>
</feature>
<feature type="compositionally biased region" description="Polar residues" evidence="1">
    <location>
        <begin position="194"/>
        <end position="206"/>
    </location>
</feature>
<evidence type="ECO:0000256" key="1">
    <source>
        <dbReference type="SAM" id="MobiDB-lite"/>
    </source>
</evidence>